<organism evidence="1 2">
    <name type="scientific">Piscinibacter gummiphilus</name>
    <dbReference type="NCBI Taxonomy" id="946333"/>
    <lineage>
        <taxon>Bacteria</taxon>
        <taxon>Pseudomonadati</taxon>
        <taxon>Pseudomonadota</taxon>
        <taxon>Betaproteobacteria</taxon>
        <taxon>Burkholderiales</taxon>
        <taxon>Sphaerotilaceae</taxon>
        <taxon>Piscinibacter</taxon>
    </lineage>
</organism>
<protein>
    <submittedName>
        <fullName evidence="1">Uncharacterized protein</fullName>
    </submittedName>
</protein>
<name>A0ABZ0CWM9_9BURK</name>
<evidence type="ECO:0000313" key="1">
    <source>
        <dbReference type="EMBL" id="WOB08916.1"/>
    </source>
</evidence>
<gene>
    <name evidence="1" type="ORF">RXV79_02385</name>
</gene>
<reference evidence="1 2" key="1">
    <citation type="submission" date="2023-10" db="EMBL/GenBank/DDBJ databases">
        <title>Bacteria for the degradation of biodegradable plastic PBAT(Polybutylene adipate terephthalate).</title>
        <authorList>
            <person name="Weon H.-Y."/>
            <person name="Yeon J."/>
        </authorList>
    </citation>
    <scope>NUCLEOTIDE SEQUENCE [LARGE SCALE GENOMIC DNA]</scope>
    <source>
        <strain evidence="1 2">SBD 7-3</strain>
    </source>
</reference>
<keyword evidence="2" id="KW-1185">Reference proteome</keyword>
<dbReference type="EMBL" id="CP136336">
    <property type="protein sequence ID" value="WOB08916.1"/>
    <property type="molecule type" value="Genomic_DNA"/>
</dbReference>
<proteinExistence type="predicted"/>
<dbReference type="RefSeq" id="WP_316701815.1">
    <property type="nucleotide sequence ID" value="NZ_CP136336.1"/>
</dbReference>
<sequence length="134" mass="15118">MAIKRMTKADRPQSLGTYNPVGHVLLAFPDDATARQAMQALYDAGFDADDVLFYDHDEEREQMDAMLPRASQLAGFGYEVTLMRRYQQLASEGCGWLLVYAPDGPHTDRAMDIARHLGARSAVKYHWLVVEDLL</sequence>
<evidence type="ECO:0000313" key="2">
    <source>
        <dbReference type="Proteomes" id="UP001303946"/>
    </source>
</evidence>
<dbReference type="Proteomes" id="UP001303946">
    <property type="component" value="Chromosome"/>
</dbReference>
<accession>A0ABZ0CWM9</accession>